<gene>
    <name evidence="20" type="ORF">ABEB36_002506</name>
</gene>
<reference evidence="20 21" key="1">
    <citation type="submission" date="2024-05" db="EMBL/GenBank/DDBJ databases">
        <title>Genetic variation in Jamaican populations of the coffee berry borer (Hypothenemus hampei).</title>
        <authorList>
            <person name="Errbii M."/>
            <person name="Myrie A."/>
        </authorList>
    </citation>
    <scope>NUCLEOTIDE SEQUENCE [LARGE SCALE GENOMIC DNA]</scope>
    <source>
        <strain evidence="20">JA-Hopewell-2020-01-JO</strain>
        <tissue evidence="20">Whole body</tissue>
    </source>
</reference>
<evidence type="ECO:0000256" key="2">
    <source>
        <dbReference type="ARBA" id="ARBA00009759"/>
    </source>
</evidence>
<dbReference type="FunFam" id="3.40.190.80:FF:000006">
    <property type="entry name" value="Bisphosphate nucleotidase 1"/>
    <property type="match status" value="1"/>
</dbReference>
<feature type="binding site" evidence="18">
    <location>
        <position position="124"/>
    </location>
    <ligand>
        <name>Mg(2+)</name>
        <dbReference type="ChEBI" id="CHEBI:18420"/>
        <label>1</label>
        <note>catalytic</note>
    </ligand>
</feature>
<dbReference type="EMBL" id="JBDJPC010000002">
    <property type="protein sequence ID" value="KAL1513021.1"/>
    <property type="molecule type" value="Genomic_DNA"/>
</dbReference>
<comment type="catalytic activity">
    <reaction evidence="13">
        <text>adenosine 3',5'-bisphosphate + H2O = AMP + phosphate</text>
        <dbReference type="Rhea" id="RHEA:10040"/>
        <dbReference type="ChEBI" id="CHEBI:15377"/>
        <dbReference type="ChEBI" id="CHEBI:43474"/>
        <dbReference type="ChEBI" id="CHEBI:58343"/>
        <dbReference type="ChEBI" id="CHEBI:456215"/>
        <dbReference type="EC" id="3.1.3.7"/>
    </reaction>
    <physiologicalReaction direction="left-to-right" evidence="13">
        <dbReference type="Rhea" id="RHEA:10041"/>
    </physiologicalReaction>
</comment>
<evidence type="ECO:0000256" key="10">
    <source>
        <dbReference type="ARBA" id="ARBA00044465"/>
    </source>
</evidence>
<proteinExistence type="inferred from homology"/>
<dbReference type="InterPro" id="IPR050725">
    <property type="entry name" value="CysQ/Inositol_MonoPase"/>
</dbReference>
<evidence type="ECO:0000256" key="16">
    <source>
        <dbReference type="ARBA" id="ARBA00044544"/>
    </source>
</evidence>
<dbReference type="PANTHER" id="PTHR43028:SF5">
    <property type="entry name" value="3'(2'),5'-BISPHOSPHATE NUCLEOTIDASE 1"/>
    <property type="match status" value="1"/>
</dbReference>
<dbReference type="EC" id="3.1.3.57" evidence="15"/>
<feature type="binding site" evidence="18">
    <location>
        <position position="121"/>
    </location>
    <ligand>
        <name>Mg(2+)</name>
        <dbReference type="ChEBI" id="CHEBI:18420"/>
        <label>1</label>
        <note>catalytic</note>
    </ligand>
</feature>
<dbReference type="Gene3D" id="3.30.540.10">
    <property type="entry name" value="Fructose-1,6-Bisphosphatase, subunit A, domain 1"/>
    <property type="match status" value="1"/>
</dbReference>
<comment type="catalytic activity">
    <reaction evidence="11">
        <text>adenosine 2',5'-bisphosphate + H2O = AMP + phosphate</text>
        <dbReference type="Rhea" id="RHEA:77643"/>
        <dbReference type="ChEBI" id="CHEBI:15377"/>
        <dbReference type="ChEBI" id="CHEBI:43474"/>
        <dbReference type="ChEBI" id="CHEBI:194156"/>
        <dbReference type="ChEBI" id="CHEBI:456215"/>
        <dbReference type="EC" id="3.1.3.7"/>
    </reaction>
    <physiologicalReaction direction="left-to-right" evidence="11">
        <dbReference type="Rhea" id="RHEA:77644"/>
    </physiologicalReaction>
</comment>
<evidence type="ECO:0000256" key="18">
    <source>
        <dbReference type="PIRSR" id="PIRSR600760-2"/>
    </source>
</evidence>
<dbReference type="CDD" id="cd01640">
    <property type="entry name" value="IPPase"/>
    <property type="match status" value="1"/>
</dbReference>
<sequence length="313" mass="34225">MSKSFPLVLRLLASSTNVAAKAGNIIKDVMTKGELGIIEKGTDKNDLQTEADRSAQKCIIASLSRLYPEVTIIGEEGPECNQDEELPQDWIVTEQDLEVLNSNCPPEYSQVDPKDIVIWVDPLDGTSEYTQGLLDHVTVLIGLAINGKAVGGVIHQPYHNYKVNKNCKGRTLWGLLGLGVGGFNPTSPPSDKFVITTTRSHADAIVNKTLEALHADEVIRVGGAGHKVLMLLEGKAHAYVFASKGCKKWDTCAPEGILKALGGVLTDIYGKEYDYSRDVSYPNAQGIFATSKYVNHQELISKIPQELKDRFPY</sequence>
<comment type="caution">
    <text evidence="20">The sequence shown here is derived from an EMBL/GenBank/DDBJ whole genome shotgun (WGS) entry which is preliminary data.</text>
</comment>
<dbReference type="PROSITE" id="PS00629">
    <property type="entry name" value="IMP_1"/>
    <property type="match status" value="1"/>
</dbReference>
<keyword evidence="7 18" id="KW-0460">Magnesium</keyword>
<evidence type="ECO:0000256" key="11">
    <source>
        <dbReference type="ARBA" id="ARBA00044466"/>
    </source>
</evidence>
<keyword evidence="21" id="KW-1185">Reference proteome</keyword>
<evidence type="ECO:0000256" key="13">
    <source>
        <dbReference type="ARBA" id="ARBA00044479"/>
    </source>
</evidence>
<evidence type="ECO:0000256" key="12">
    <source>
        <dbReference type="ARBA" id="ARBA00044478"/>
    </source>
</evidence>
<evidence type="ECO:0000313" key="20">
    <source>
        <dbReference type="EMBL" id="KAL1513021.1"/>
    </source>
</evidence>
<evidence type="ECO:0000256" key="8">
    <source>
        <dbReference type="ARBA" id="ARBA00040342"/>
    </source>
</evidence>
<comment type="cofactor">
    <cofactor evidence="1 18">
        <name>Mg(2+)</name>
        <dbReference type="ChEBI" id="CHEBI:18420"/>
    </cofactor>
</comment>
<dbReference type="PANTHER" id="PTHR43028">
    <property type="entry name" value="3'(2'),5'-BISPHOSPHATE NUCLEOTIDASE 1"/>
    <property type="match status" value="1"/>
</dbReference>
<feature type="binding site" evidence="18">
    <location>
        <position position="123"/>
    </location>
    <ligand>
        <name>Mg(2+)</name>
        <dbReference type="ChEBI" id="CHEBI:18420"/>
        <label>1</label>
        <note>catalytic</note>
    </ligand>
</feature>
<keyword evidence="4" id="KW-0452">Lithium</keyword>
<feature type="signal peptide" evidence="19">
    <location>
        <begin position="1"/>
        <end position="20"/>
    </location>
</feature>
<dbReference type="FunFam" id="3.30.540.10:FF:000023">
    <property type="entry name" value="Protein CBR-TAG-231"/>
    <property type="match status" value="1"/>
</dbReference>
<dbReference type="Pfam" id="PF00459">
    <property type="entry name" value="Inositol_P"/>
    <property type="match status" value="1"/>
</dbReference>
<evidence type="ECO:0000256" key="4">
    <source>
        <dbReference type="ARBA" id="ARBA00022671"/>
    </source>
</evidence>
<dbReference type="EC" id="3.1.3.7" evidence="3"/>
<dbReference type="SUPFAM" id="SSF56655">
    <property type="entry name" value="Carbohydrate phosphatase"/>
    <property type="match status" value="1"/>
</dbReference>
<evidence type="ECO:0000256" key="15">
    <source>
        <dbReference type="ARBA" id="ARBA00044519"/>
    </source>
</evidence>
<keyword evidence="6" id="KW-0378">Hydrolase</keyword>
<evidence type="ECO:0000256" key="9">
    <source>
        <dbReference type="ARBA" id="ARBA00041815"/>
    </source>
</evidence>
<evidence type="ECO:0000256" key="19">
    <source>
        <dbReference type="SAM" id="SignalP"/>
    </source>
</evidence>
<evidence type="ECO:0000256" key="7">
    <source>
        <dbReference type="ARBA" id="ARBA00022842"/>
    </source>
</evidence>
<comment type="catalytic activity">
    <reaction evidence="14">
        <text>3'-phosphoadenylyl sulfate + H2O = adenosine 5'-phosphosulfate + phosphate</text>
        <dbReference type="Rhea" id="RHEA:77639"/>
        <dbReference type="ChEBI" id="CHEBI:15377"/>
        <dbReference type="ChEBI" id="CHEBI:43474"/>
        <dbReference type="ChEBI" id="CHEBI:58243"/>
        <dbReference type="ChEBI" id="CHEBI:58339"/>
        <dbReference type="EC" id="3.1.3.7"/>
    </reaction>
    <physiologicalReaction direction="left-to-right" evidence="14">
        <dbReference type="Rhea" id="RHEA:77640"/>
    </physiologicalReaction>
</comment>
<evidence type="ECO:0000256" key="1">
    <source>
        <dbReference type="ARBA" id="ARBA00001946"/>
    </source>
</evidence>
<dbReference type="Gene3D" id="3.40.190.80">
    <property type="match status" value="1"/>
</dbReference>
<evidence type="ECO:0000256" key="14">
    <source>
        <dbReference type="ARBA" id="ARBA00044484"/>
    </source>
</evidence>
<dbReference type="GO" id="GO:0008441">
    <property type="term" value="F:3'(2'),5'-bisphosphate nucleotidase activity"/>
    <property type="evidence" value="ECO:0007669"/>
    <property type="project" value="UniProtKB-EC"/>
</dbReference>
<accession>A0ABD1F5Z6</accession>
<evidence type="ECO:0000256" key="6">
    <source>
        <dbReference type="ARBA" id="ARBA00022801"/>
    </source>
</evidence>
<dbReference type="InterPro" id="IPR020583">
    <property type="entry name" value="Inositol_monoP_metal-BS"/>
</dbReference>
<feature type="binding site" evidence="18">
    <location>
        <position position="250"/>
    </location>
    <ligand>
        <name>Mg(2+)</name>
        <dbReference type="ChEBI" id="CHEBI:18420"/>
        <label>1</label>
        <note>catalytic</note>
    </ligand>
</feature>
<evidence type="ECO:0000256" key="5">
    <source>
        <dbReference type="ARBA" id="ARBA00022723"/>
    </source>
</evidence>
<evidence type="ECO:0000256" key="17">
    <source>
        <dbReference type="ARBA" id="ARBA00044554"/>
    </source>
</evidence>
<keyword evidence="5 18" id="KW-0479">Metal-binding</keyword>
<protein>
    <recommendedName>
        <fullName evidence="8">3'(2'),5'-bisphosphate nucleotidase 1</fullName>
        <ecNumber evidence="15">3.1.3.57</ecNumber>
        <ecNumber evidence="3">3.1.3.7</ecNumber>
    </recommendedName>
    <alternativeName>
        <fullName evidence="16">3'-phosphoadenosine 5'-phosphate phosphatase</fullName>
    </alternativeName>
    <alternativeName>
        <fullName evidence="9">Bisphosphate 3'-nucleotidase 1</fullName>
    </alternativeName>
    <alternativeName>
        <fullName evidence="17">Inositol-polyphosphate 1-phosphatase</fullName>
    </alternativeName>
</protein>
<organism evidence="20 21">
    <name type="scientific">Hypothenemus hampei</name>
    <name type="common">Coffee berry borer</name>
    <dbReference type="NCBI Taxonomy" id="57062"/>
    <lineage>
        <taxon>Eukaryota</taxon>
        <taxon>Metazoa</taxon>
        <taxon>Ecdysozoa</taxon>
        <taxon>Arthropoda</taxon>
        <taxon>Hexapoda</taxon>
        <taxon>Insecta</taxon>
        <taxon>Pterygota</taxon>
        <taxon>Neoptera</taxon>
        <taxon>Endopterygota</taxon>
        <taxon>Coleoptera</taxon>
        <taxon>Polyphaga</taxon>
        <taxon>Cucujiformia</taxon>
        <taxon>Curculionidae</taxon>
        <taxon>Scolytinae</taxon>
        <taxon>Hypothenemus</taxon>
    </lineage>
</organism>
<keyword evidence="19" id="KW-0732">Signal</keyword>
<feature type="binding site" evidence="18">
    <location>
        <position position="75"/>
    </location>
    <ligand>
        <name>Mg(2+)</name>
        <dbReference type="ChEBI" id="CHEBI:18420"/>
        <label>1</label>
        <note>catalytic</note>
    </ligand>
</feature>
<comment type="catalytic activity">
    <reaction evidence="10">
        <text>1D-myo-inositol 1,3,4-trisphosphate + H2O = 1D-myo-inositol 3,4-bisphosphate + phosphate</text>
        <dbReference type="Rhea" id="RHEA:70319"/>
        <dbReference type="ChEBI" id="CHEBI:15377"/>
        <dbReference type="ChEBI" id="CHEBI:43474"/>
        <dbReference type="ChEBI" id="CHEBI:58414"/>
        <dbReference type="ChEBI" id="CHEBI:83241"/>
    </reaction>
    <physiologicalReaction direction="left-to-right" evidence="10">
        <dbReference type="Rhea" id="RHEA:70320"/>
    </physiologicalReaction>
</comment>
<dbReference type="GO" id="GO:0004441">
    <property type="term" value="F:inositol-1,4-bisphosphate 1-phosphatase activity"/>
    <property type="evidence" value="ECO:0007669"/>
    <property type="project" value="UniProtKB-EC"/>
</dbReference>
<dbReference type="Proteomes" id="UP001566132">
    <property type="component" value="Unassembled WGS sequence"/>
</dbReference>
<evidence type="ECO:0000313" key="21">
    <source>
        <dbReference type="Proteomes" id="UP001566132"/>
    </source>
</evidence>
<name>A0ABD1F5Z6_HYPHA</name>
<dbReference type="GO" id="GO:0046872">
    <property type="term" value="F:metal ion binding"/>
    <property type="evidence" value="ECO:0007669"/>
    <property type="project" value="UniProtKB-KW"/>
</dbReference>
<feature type="chain" id="PRO_5044771826" description="3'(2'),5'-bisphosphate nucleotidase 1" evidence="19">
    <location>
        <begin position="21"/>
        <end position="313"/>
    </location>
</feature>
<evidence type="ECO:0000256" key="3">
    <source>
        <dbReference type="ARBA" id="ARBA00012633"/>
    </source>
</evidence>
<dbReference type="InterPro" id="IPR000760">
    <property type="entry name" value="Inositol_monophosphatase-like"/>
</dbReference>
<comment type="catalytic activity">
    <reaction evidence="12">
        <text>1D-myo-inositol 1,4-bisphosphate + H2O = 1D-myo-inositol 4-phosphate + phosphate</text>
        <dbReference type="Rhea" id="RHEA:15553"/>
        <dbReference type="ChEBI" id="CHEBI:15377"/>
        <dbReference type="ChEBI" id="CHEBI:43474"/>
        <dbReference type="ChEBI" id="CHEBI:58282"/>
        <dbReference type="ChEBI" id="CHEBI:58469"/>
        <dbReference type="EC" id="3.1.3.57"/>
    </reaction>
    <physiologicalReaction direction="left-to-right" evidence="12">
        <dbReference type="Rhea" id="RHEA:15554"/>
    </physiologicalReaction>
</comment>
<dbReference type="AlphaFoldDB" id="A0ABD1F5Z6"/>
<comment type="similarity">
    <text evidence="2">Belongs to the inositol monophosphatase superfamily.</text>
</comment>